<organism evidence="2 3">
    <name type="scientific">Armillaria novae-zelandiae</name>
    <dbReference type="NCBI Taxonomy" id="153914"/>
    <lineage>
        <taxon>Eukaryota</taxon>
        <taxon>Fungi</taxon>
        <taxon>Dikarya</taxon>
        <taxon>Basidiomycota</taxon>
        <taxon>Agaricomycotina</taxon>
        <taxon>Agaricomycetes</taxon>
        <taxon>Agaricomycetidae</taxon>
        <taxon>Agaricales</taxon>
        <taxon>Marasmiineae</taxon>
        <taxon>Physalacriaceae</taxon>
        <taxon>Armillaria</taxon>
    </lineage>
</organism>
<reference evidence="2" key="1">
    <citation type="submission" date="2023-06" db="EMBL/GenBank/DDBJ databases">
        <authorList>
            <consortium name="Lawrence Berkeley National Laboratory"/>
            <person name="Ahrendt S."/>
            <person name="Sahu N."/>
            <person name="Indic B."/>
            <person name="Wong-Bajracharya J."/>
            <person name="Merenyi Z."/>
            <person name="Ke H.-M."/>
            <person name="Monk M."/>
            <person name="Kocsube S."/>
            <person name="Drula E."/>
            <person name="Lipzen A."/>
            <person name="Balint B."/>
            <person name="Henrissat B."/>
            <person name="Andreopoulos B."/>
            <person name="Martin F.M."/>
            <person name="Harder C.B."/>
            <person name="Rigling D."/>
            <person name="Ford K.L."/>
            <person name="Foster G.D."/>
            <person name="Pangilinan J."/>
            <person name="Papanicolaou A."/>
            <person name="Barry K."/>
            <person name="LaButti K."/>
            <person name="Viragh M."/>
            <person name="Koriabine M."/>
            <person name="Yan M."/>
            <person name="Riley R."/>
            <person name="Champramary S."/>
            <person name="Plett K.L."/>
            <person name="Tsai I.J."/>
            <person name="Slot J."/>
            <person name="Sipos G."/>
            <person name="Plett J."/>
            <person name="Nagy L.G."/>
            <person name="Grigoriev I.V."/>
        </authorList>
    </citation>
    <scope>NUCLEOTIDE SEQUENCE</scope>
    <source>
        <strain evidence="2">ICMP 16352</strain>
    </source>
</reference>
<feature type="compositionally biased region" description="Basic and acidic residues" evidence="1">
    <location>
        <begin position="44"/>
        <end position="56"/>
    </location>
</feature>
<feature type="region of interest" description="Disordered" evidence="1">
    <location>
        <begin position="27"/>
        <end position="227"/>
    </location>
</feature>
<protein>
    <submittedName>
        <fullName evidence="2">Uncharacterized protein</fullName>
    </submittedName>
</protein>
<feature type="compositionally biased region" description="Polar residues" evidence="1">
    <location>
        <begin position="67"/>
        <end position="102"/>
    </location>
</feature>
<accession>A0AA39NHM5</accession>
<keyword evidence="3" id="KW-1185">Reference proteome</keyword>
<dbReference type="Proteomes" id="UP001175227">
    <property type="component" value="Unassembled WGS sequence"/>
</dbReference>
<proteinExistence type="predicted"/>
<evidence type="ECO:0000313" key="3">
    <source>
        <dbReference type="Proteomes" id="UP001175227"/>
    </source>
</evidence>
<feature type="compositionally biased region" description="Polar residues" evidence="1">
    <location>
        <begin position="143"/>
        <end position="174"/>
    </location>
</feature>
<sequence>MDVSIYGNSFDKNNTAENILAWWNKEEEKSSAPPATSHYAIMQEQRRQAKKARQEAQELEPPQAQQYTSDNDAQNSPPHSQSESAQHSNTPHHYSQSQSPRCSNAPHHHLQSQVPRSPKYYSHNHDTSDEDDNALEDFDMLSQGAQPCHSSSQYHPTVSHNSRWQPLDSSTPSAPLQHLHRCQGGPLSSRDPPTEASSARQSKNKQHQHLESDGNHQPSNSLKKQKT</sequence>
<comment type="caution">
    <text evidence="2">The sequence shown here is derived from an EMBL/GenBank/DDBJ whole genome shotgun (WGS) entry which is preliminary data.</text>
</comment>
<feature type="compositionally biased region" description="Acidic residues" evidence="1">
    <location>
        <begin position="128"/>
        <end position="139"/>
    </location>
</feature>
<dbReference type="AlphaFoldDB" id="A0AA39NHM5"/>
<feature type="compositionally biased region" description="Polar residues" evidence="1">
    <location>
        <begin position="215"/>
        <end position="227"/>
    </location>
</feature>
<dbReference type="EMBL" id="JAUEPR010000088">
    <property type="protein sequence ID" value="KAK0465804.1"/>
    <property type="molecule type" value="Genomic_DNA"/>
</dbReference>
<evidence type="ECO:0000313" key="2">
    <source>
        <dbReference type="EMBL" id="KAK0465804.1"/>
    </source>
</evidence>
<gene>
    <name evidence="2" type="ORF">IW261DRAFT_1522240</name>
</gene>
<name>A0AA39NHM5_9AGAR</name>
<evidence type="ECO:0000256" key="1">
    <source>
        <dbReference type="SAM" id="MobiDB-lite"/>
    </source>
</evidence>